<accession>A0AAV9PYX7</accession>
<dbReference type="AlphaFoldDB" id="A0AAV9PYX7"/>
<dbReference type="InterPro" id="IPR013096">
    <property type="entry name" value="Cupin_2"/>
</dbReference>
<dbReference type="EMBL" id="JAXLQG010000016">
    <property type="protein sequence ID" value="KAK5531909.1"/>
    <property type="molecule type" value="Genomic_DNA"/>
</dbReference>
<dbReference type="Pfam" id="PF07883">
    <property type="entry name" value="Cupin_2"/>
    <property type="match status" value="1"/>
</dbReference>
<comment type="caution">
    <text evidence="2">The sequence shown here is derived from an EMBL/GenBank/DDBJ whole genome shotgun (WGS) entry which is preliminary data.</text>
</comment>
<feature type="domain" description="Cupin type-2" evidence="1">
    <location>
        <begin position="71"/>
        <end position="127"/>
    </location>
</feature>
<name>A0AAV9PYX7_9PEZI</name>
<dbReference type="PANTHER" id="PTHR36440:SF1">
    <property type="entry name" value="PUTATIVE (AFU_ORTHOLOGUE AFUA_8G07350)-RELATED"/>
    <property type="match status" value="1"/>
</dbReference>
<sequence>MIPFLARHPPRTRVAHLNKIFFDEGRSYIEFKAASDRYLVINRLPPAPIDESASDNGSQAIPSPPNCALNPPLHWHSRQEEFFHVLEGKAAFYLEGRKCIATTGEVVNIPEGAFHTFRNASSKDDLVVEFVLEPRNRERDEEFFSMPGTLTSRADAGMLTDELSGNTQTYRDDCKKAGIPRSMFQVLLFNYRANVVLALPGPQFVARPLGLLLNFFGAWIGRLVFGFQDSYPEYYDGKAEAHRR</sequence>
<dbReference type="InterPro" id="IPR014710">
    <property type="entry name" value="RmlC-like_jellyroll"/>
</dbReference>
<gene>
    <name evidence="2" type="ORF">LTR25_008239</name>
</gene>
<dbReference type="InterPro" id="IPR053146">
    <property type="entry name" value="QDO-like"/>
</dbReference>
<protein>
    <recommendedName>
        <fullName evidence="1">Cupin type-2 domain-containing protein</fullName>
    </recommendedName>
</protein>
<dbReference type="CDD" id="cd02208">
    <property type="entry name" value="cupin_RmlC-like"/>
    <property type="match status" value="1"/>
</dbReference>
<keyword evidence="3" id="KW-1185">Reference proteome</keyword>
<dbReference type="SUPFAM" id="SSF51182">
    <property type="entry name" value="RmlC-like cupins"/>
    <property type="match status" value="1"/>
</dbReference>
<dbReference type="Gene3D" id="2.60.120.10">
    <property type="entry name" value="Jelly Rolls"/>
    <property type="match status" value="1"/>
</dbReference>
<evidence type="ECO:0000313" key="3">
    <source>
        <dbReference type="Proteomes" id="UP001345827"/>
    </source>
</evidence>
<dbReference type="Proteomes" id="UP001345827">
    <property type="component" value="Unassembled WGS sequence"/>
</dbReference>
<organism evidence="2 3">
    <name type="scientific">Vermiconidia calcicola</name>
    <dbReference type="NCBI Taxonomy" id="1690605"/>
    <lineage>
        <taxon>Eukaryota</taxon>
        <taxon>Fungi</taxon>
        <taxon>Dikarya</taxon>
        <taxon>Ascomycota</taxon>
        <taxon>Pezizomycotina</taxon>
        <taxon>Dothideomycetes</taxon>
        <taxon>Dothideomycetidae</taxon>
        <taxon>Mycosphaerellales</taxon>
        <taxon>Extremaceae</taxon>
        <taxon>Vermiconidia</taxon>
    </lineage>
</organism>
<evidence type="ECO:0000259" key="1">
    <source>
        <dbReference type="Pfam" id="PF07883"/>
    </source>
</evidence>
<reference evidence="2 3" key="1">
    <citation type="submission" date="2023-06" db="EMBL/GenBank/DDBJ databases">
        <title>Black Yeasts Isolated from many extreme environments.</title>
        <authorList>
            <person name="Coleine C."/>
            <person name="Stajich J.E."/>
            <person name="Selbmann L."/>
        </authorList>
    </citation>
    <scope>NUCLEOTIDE SEQUENCE [LARGE SCALE GENOMIC DNA]</scope>
    <source>
        <strain evidence="2 3">CCFEE 5887</strain>
    </source>
</reference>
<proteinExistence type="predicted"/>
<dbReference type="InterPro" id="IPR011051">
    <property type="entry name" value="RmlC_Cupin_sf"/>
</dbReference>
<dbReference type="PANTHER" id="PTHR36440">
    <property type="entry name" value="PUTATIVE (AFU_ORTHOLOGUE AFUA_8G07350)-RELATED"/>
    <property type="match status" value="1"/>
</dbReference>
<evidence type="ECO:0000313" key="2">
    <source>
        <dbReference type="EMBL" id="KAK5531909.1"/>
    </source>
</evidence>